<proteinExistence type="predicted"/>
<dbReference type="EMBL" id="SRMP02000001">
    <property type="protein sequence ID" value="MFN0289901.1"/>
    <property type="molecule type" value="Genomic_DNA"/>
</dbReference>
<keyword evidence="1" id="KW-0812">Transmembrane</keyword>
<keyword evidence="1" id="KW-0472">Membrane</keyword>
<organism evidence="3 4">
    <name type="scientific">Pedobacter helvus</name>
    <dbReference type="NCBI Taxonomy" id="2563444"/>
    <lineage>
        <taxon>Bacteria</taxon>
        <taxon>Pseudomonadati</taxon>
        <taxon>Bacteroidota</taxon>
        <taxon>Sphingobacteriia</taxon>
        <taxon>Sphingobacteriales</taxon>
        <taxon>Sphingobacteriaceae</taxon>
        <taxon>Pedobacter</taxon>
    </lineage>
</organism>
<feature type="chain" id="PRO_5046953680" evidence="2">
    <location>
        <begin position="21"/>
        <end position="280"/>
    </location>
</feature>
<comment type="caution">
    <text evidence="3">The sequence shown here is derived from an EMBL/GenBank/DDBJ whole genome shotgun (WGS) entry which is preliminary data.</text>
</comment>
<accession>A0ABW9JDT5</accession>
<evidence type="ECO:0000313" key="3">
    <source>
        <dbReference type="EMBL" id="MFN0289901.1"/>
    </source>
</evidence>
<name>A0ABW9JDT5_9SPHI</name>
<keyword evidence="2" id="KW-0732">Signal</keyword>
<dbReference type="Proteomes" id="UP001517367">
    <property type="component" value="Unassembled WGS sequence"/>
</dbReference>
<feature type="signal peptide" evidence="2">
    <location>
        <begin position="1"/>
        <end position="20"/>
    </location>
</feature>
<evidence type="ECO:0000313" key="4">
    <source>
        <dbReference type="Proteomes" id="UP001517367"/>
    </source>
</evidence>
<reference evidence="3 4" key="1">
    <citation type="submission" date="2024-12" db="EMBL/GenBank/DDBJ databases">
        <authorList>
            <person name="Hu S."/>
        </authorList>
    </citation>
    <scope>NUCLEOTIDE SEQUENCE [LARGE SCALE GENOMIC DNA]</scope>
    <source>
        <strain evidence="3 4">P-25</strain>
    </source>
</reference>
<evidence type="ECO:0000256" key="1">
    <source>
        <dbReference type="SAM" id="Phobius"/>
    </source>
</evidence>
<protein>
    <submittedName>
        <fullName evidence="3">Uncharacterized protein</fullName>
    </submittedName>
</protein>
<gene>
    <name evidence="3" type="ORF">E5L68_000775</name>
</gene>
<sequence>MKIIRLLAILTLCCPLAVWSQSSPPCNSSFNKFTVEITSDSYPAETSWDIKDLQGNAIVSGGSTGKEFCLPKDVCFIFTIYDSFGDGMCCNYGNGSYRLLDANNVVIKTGGSFGESESFYFNGVACAVLPVKFDNVTAKLKQDNLEISWQTQSETNNNYFIIQVSLNGSRWTDLGMVNSKAVNGNSSTLLSYSFNRNISSITLAGLGLLGFLLLPSIRNRILRALFIIVFFASIISCRKSNHSLSKIDTLSSGTNIYVRVAQVDIDGSKTYSNTIVVKKK</sequence>
<feature type="transmembrane region" description="Helical" evidence="1">
    <location>
        <begin position="197"/>
        <end position="214"/>
    </location>
</feature>
<keyword evidence="4" id="KW-1185">Reference proteome</keyword>
<keyword evidence="1" id="KW-1133">Transmembrane helix</keyword>
<dbReference type="RefSeq" id="WP_138727503.1">
    <property type="nucleotide sequence ID" value="NZ_SRMP02000001.1"/>
</dbReference>
<evidence type="ECO:0000256" key="2">
    <source>
        <dbReference type="SAM" id="SignalP"/>
    </source>
</evidence>